<feature type="compositionally biased region" description="Polar residues" evidence="21">
    <location>
        <begin position="2319"/>
        <end position="2331"/>
    </location>
</feature>
<dbReference type="Gene3D" id="3.90.1290.10">
    <property type="entry name" value="Plakin repeat"/>
    <property type="match status" value="5"/>
</dbReference>
<dbReference type="FunFam" id="1.10.418.10:FF:000017">
    <property type="entry name" value="Microtubule-actin cross-linking factor 1"/>
    <property type="match status" value="1"/>
</dbReference>
<comment type="subcellular location">
    <subcellularLocation>
        <location evidence="2">Cell projection</location>
    </subcellularLocation>
    <subcellularLocation>
        <location evidence="1">Cytoplasm</location>
        <location evidence="1">Cytoskeleton</location>
    </subcellularLocation>
    <subcellularLocation>
        <location evidence="17">Endomembrane system</location>
        <topology evidence="17">Single-pass type IV membrane protein</topology>
        <orientation evidence="17">Cytoplasmic side</orientation>
    </subcellularLocation>
    <subcellularLocation>
        <location evidence="3">Nucleus membrane</location>
        <topology evidence="3">Single-pass membrane protein</topology>
        <orientation evidence="3">Cytoplasmic side</orientation>
    </subcellularLocation>
    <subcellularLocation>
        <location evidence="18">Nucleus membrane</location>
        <topology evidence="18">Single-pass type IV membrane protein</topology>
    </subcellularLocation>
</comment>
<keyword evidence="8" id="KW-0493">Microtubule</keyword>
<dbReference type="Gene3D" id="1.10.418.10">
    <property type="entry name" value="Calponin-like domain"/>
    <property type="match status" value="2"/>
</dbReference>
<feature type="coiled-coil region" evidence="20">
    <location>
        <begin position="4570"/>
        <end position="4597"/>
    </location>
</feature>
<feature type="region of interest" description="Disordered" evidence="21">
    <location>
        <begin position="1907"/>
        <end position="1930"/>
    </location>
</feature>
<feature type="region of interest" description="Disordered" evidence="21">
    <location>
        <begin position="3235"/>
        <end position="3325"/>
    </location>
</feature>
<evidence type="ECO:0000256" key="17">
    <source>
        <dbReference type="ARBA" id="ARBA00060457"/>
    </source>
</evidence>
<dbReference type="Pfam" id="PF00435">
    <property type="entry name" value="Spectrin"/>
    <property type="match status" value="4"/>
</dbReference>
<evidence type="ECO:0000313" key="25">
    <source>
        <dbReference type="EMBL" id="KAJ8268213.1"/>
    </source>
</evidence>
<gene>
    <name evidence="25" type="ORF">COCON_G00133850</name>
</gene>
<feature type="region of interest" description="Disordered" evidence="21">
    <location>
        <begin position="3894"/>
        <end position="3949"/>
    </location>
</feature>
<keyword evidence="4 19" id="KW-0728">SH3 domain</keyword>
<dbReference type="FunFam" id="1.20.58.60:FF:000009">
    <property type="entry name" value="dystonin isoform X1"/>
    <property type="match status" value="1"/>
</dbReference>
<keyword evidence="5" id="KW-0963">Cytoplasm</keyword>
<evidence type="ECO:0000256" key="1">
    <source>
        <dbReference type="ARBA" id="ARBA00004245"/>
    </source>
</evidence>
<feature type="region of interest" description="Disordered" evidence="21">
    <location>
        <begin position="2282"/>
        <end position="2341"/>
    </location>
</feature>
<dbReference type="InterPro" id="IPR049538">
    <property type="entry name" value="PCN-like_spectrin-like_rpt"/>
</dbReference>
<evidence type="ECO:0000259" key="23">
    <source>
        <dbReference type="PROSITE" id="PS50002"/>
    </source>
</evidence>
<dbReference type="FunFam" id="1.10.418.10:FF:000099">
    <property type="entry name" value="Nuclear anchorage protein 1"/>
    <property type="match status" value="1"/>
</dbReference>
<dbReference type="Gene3D" id="1.20.58.60">
    <property type="match status" value="17"/>
</dbReference>
<feature type="region of interest" description="Disordered" evidence="21">
    <location>
        <begin position="2968"/>
        <end position="3002"/>
    </location>
</feature>
<feature type="coiled-coil region" evidence="20">
    <location>
        <begin position="1490"/>
        <end position="1517"/>
    </location>
</feature>
<dbReference type="Pfam" id="PF21020">
    <property type="entry name" value="Spectrin_4"/>
    <property type="match status" value="1"/>
</dbReference>
<dbReference type="FunFam" id="2.30.30.40:FF:000011">
    <property type="entry name" value="Microtubule-actin cross-linking factor 1"/>
    <property type="match status" value="1"/>
</dbReference>
<dbReference type="PROSITE" id="PS00019">
    <property type="entry name" value="ACTININ_1"/>
    <property type="match status" value="1"/>
</dbReference>
<dbReference type="Pfam" id="PF00307">
    <property type="entry name" value="CH"/>
    <property type="match status" value="2"/>
</dbReference>
<feature type="compositionally biased region" description="Basic and acidic residues" evidence="21">
    <location>
        <begin position="3581"/>
        <end position="3591"/>
    </location>
</feature>
<dbReference type="OrthoDB" id="10016565at2759"/>
<evidence type="ECO:0000256" key="10">
    <source>
        <dbReference type="ARBA" id="ARBA00022989"/>
    </source>
</evidence>
<feature type="region of interest" description="Disordered" evidence="21">
    <location>
        <begin position="3189"/>
        <end position="3214"/>
    </location>
</feature>
<dbReference type="InterPro" id="IPR018159">
    <property type="entry name" value="Spectrin/alpha-actinin"/>
</dbReference>
<dbReference type="InterPro" id="IPR041615">
    <property type="entry name" value="Desmoplakin_SH3"/>
</dbReference>
<feature type="coiled-coil region" evidence="20">
    <location>
        <begin position="4123"/>
        <end position="4153"/>
    </location>
</feature>
<feature type="domain" description="SH3" evidence="23">
    <location>
        <begin position="838"/>
        <end position="895"/>
    </location>
</feature>
<feature type="compositionally biased region" description="Basic and acidic residues" evidence="21">
    <location>
        <begin position="3246"/>
        <end position="3270"/>
    </location>
</feature>
<dbReference type="SUPFAM" id="SSF46966">
    <property type="entry name" value="Spectrin repeat"/>
    <property type="match status" value="17"/>
</dbReference>
<sequence>METLDTSVLPSLLFLAVHFLTAAGVWLYRRHRARLSDERDRVQKKTFTKWVNKHLIKVRKHITDLYEDLRDGHNLISLLEVLSGVTLPREKGRMRFHRLQNVQIALDFLKQRQVKLVNIRNDDITDGNPKLTLGLIWTIILHFQISEIYVSGESGDLTAKEKLLLWSQQATEGYPAMRCVNFSSSWSDGRMFNALLHRYRPDLIDMEVVARQSNRDNLEQAFDIAESLGVTRLLDAEDVDVPSPDEKSVITYVSSIYDAFPKIPEGGEGIAVQEVDQRWSEYQTRFPALLQWTRQHTLLMADKNFPQNPVELKALYNEYVHFKETEIPAKEMEKSRIEHLYKLLEVWMEFGRIKLPPGRHPNDLEEEWGKLILEMLEREKALRPAVERLELLLQMANKIQNAALDCEEKLTLAKNTLQADVLNLENGEPVRCEQELGVYLQDCEALIRQLQLDLQILRDEKYYQVEQLAFRVSCLQEELVSLRLQCSSVYRKGHFSSGGLAGDQGGQRGSGRDSLSLSLGAQTLLGAVGAVGALLRRPMSRSELVAMSSSEDEGSLRFIYELLGWVEETQDLLQQAEWGADLPSVEQHLQDHRSIHTAVEELLHSLKQARSYESIISPNFHSSYSETLAKLEHQYCKLLEHSSWRLRCLESLQAFVSRCTEELIWLNEREEEELAFDWSESNTNISAKRELYTDMMSELDEKQDVMRSLQETADRLCLENHPAKQTVEAYSAALQTQWEWVRQLCLCVEQHLKDNTTYFQFVSDVRDCESSLRQLQDTIKRQYTCDKNSRLGKVEDLLQDSMEEKEQLIGYRSTVAGLVGRAKTVVQLSPRNADCMVATTTPIRAICDYRQIEITISKGEECVLEDNSQRTKWKVISPSGNEAMVPSVCFTVPPPNQGALDTATRMEQLYQNVMALWHQLHVNMKSVVSWHYLQKDIRTISSWTLDTVRSQAPAERQQALDNLEAHLTDFLADSRESALFTSAERRELEKEAEDCRAHCQALLVSMETVEKDESVSRSYLTELQDIKRHLEQAEQRLTRGIQTPLPSNLSSDGGDSTVHITEQETLQRDLDGLRSNLGAVSRRCVSFFQEKPSSASVPVLRSELNVAVEQMDRLHALSSVYLHKLKTVDVLMRSSQAAESLLKKFESRLSEEDIVPADTSAIQALREQLGRWHSDLDDQEHVFHSLNAEVQRAQEAGAQLSQLHPDRSPELDRYQEKATQLSERWTGVRRQIETRQADLETLGSVLQQYREGHSALIQWIEETTERQESTQPGQTDSKVLSEQLAQQTALVVEIEQNQVKLDQCQTHSKQYCTSVKDYELQLMTYRAFVESTQKSPVKRRRMHSSSDAITQEFMDLRTRYTALVTLTTQHVKYISDALRRLEEEEKEVEEERQAHVGQVTDLLCWVRGLQERARGHKGTLAEDPKSAESSLAAQQAINEQLAAKKEEVAEAIRSTQVFLRSKQASKLSPEERAHVASQLEELTDTYGRLCQSSASQLQQLEKQLAREEQRKSQAAIAGVIDLGTVETFPVFQAAQRGLIDQDTCHVLLEAQLTMGGLLLPDSPEVISLDEGLSRGLIDSRTAKSLSELESALRVVDRLHPKEGHLAPVAAAIEEGLIGEEVGLRILELQMSAGGLQEPSCGERLSPEIAVERGLLSPKVYSRLGSRSRRCELIDPNTAEKLSLVELQQRCVLNDESGLRLLPVSQQPGGAICLRSGRKVGIFRAVQEGLIDRQVTVRLLEAQLFAGGIADPRTGHRLTVDEAIRHGVMDQDLACALLTRQLQAGGLLDPVSGERLGVDEAIRRDLLAPRMALLVLESLWAFMGLLWPESGELLPIAEALQQGVISGDLARRILHQRHLIGALYLPETSRVVPLDQAEEVVDTKVVEILRQTQIPDVLPNMMQSGSPTLNRLSWGSTSSSSPPTSPPGISCDPSFMKGVGPVEQAQHRLLFHLMTCSYVDAHSGQRLVLLEPELAELASAVSLAPGGNGPSGAEAESKVAPVGTATQQLRDTDDLGFELSWSDTEEQGTTEMMEIQDESSKYSILRKDITPWKKGDGDHGPVSKEIHEHAAQSDQTKRVTEQMSVSLCGADMDMAESATVERKGEAMDNVRPEIVKEGKTEQRKKRHVLEGGQSGVGDEMASIKEESHEVLSESSAMDVPVIEFEKPKRAPREAAQHPEGVDQPQVEEAEPELLDQLVARLKQTGAPWADKTTADRHEREIMDAEMPLMIVEEDDQEIVSLDRVSIETPAVQGDTKQKSQTVQLVESGLLDRAELLRTAKQALKARKKGDKEAEKKGVALERNGQVERDVEKPVKEGHTQHVSSGLSFSQVGDSPEQSEDQELERLARELQEGGLRTDRGERLLLDEAVSQGMLPGHTAVKLMQRAGLFGGFLDVSTCEALSVEDVVQEGLLDESLMRSVLRSEKTLSGVVDVEHGKLYSLQDAARVGLLDPETVARLLEAQVVSGGVVDLRRGKKVSVTLASNLGLIDEGQREELTILEKSCRGKSSDPGVAFSKATLQLQMDGVVDPKTRVPVPLVEGMQKGLLGQEEARRVLSEQVAEGGIMHHGSGVRLSVKDALQRGLVDEGMAQELEHLERACRDPKLSSIDPSAAFLLASTGSISDPESGSRLTLSEALSRGLLDNATAESAMASPGVVRGMLEPHSARIVPYSELINQGKIDIETGQRFLEVRSFQGVLDKQTGMVMTLPQALEALQVDKVPAMRLLQNQADTGGIVDIYTGERLPLPEAVTRGMVGESMARLIATNQMQAGGLLDPASGERVPSLREATEAGLITRDIAAALQGNLDTLIEEEEEDEENTDAESEILTGSVNGSVNTLPSSERGNQTKKLSVKDEQISVPSHLGDLNTESLARRTAVDIPQSAKSLKILASSHIEVSREPENLLIPGMSTSEKPLEEEVDSSLETLALFAAGAGKRLQQALEEMDQHKKPVEAKPLIYNKSPACISMEAEAREDRNDPNRAHHSAATPSQAYKPDQAPDLGSQTPLHGEAVLLQSDRLRAEPNNSSDGEVIPQEQDRSDEKVPASVATQIAYTKNARYQESWGSGESMGTSTLPLEIEPSNGRKGTGSSMEVGIEVGRNRREETSIVPDSKESEKKMTGEEGDRDLKQRHTNKAVPSSENKHDQTKEDEDERRIKSPSLQKGDLTEGWSQSMGVLQEQDVREQVLPAVKVKSKSEVAGSGKSVPIKTSGEMKPEILDSPLEQEVCFVGKEIGHGAEVASQKTKVVPEMQRDEPVRDLIRDESPLVSDGHTDQEMTAEGTVPHQALELIEEAEPQVEQTTPNEGEQQQIKRRDTDSAQKVAHGPSEKEVLLMKAKESILRKVFERGVSERQAADELEALHKVPGKTEHLLVPAEERNRETNLEQRTEVKKANESKQNDKEMEEPASLLSQDHVSDLAQPIRREIKGRTEEGQQGQPGPGKGESLPELAECVDMQSRPERANMMEGLVAKDHKDVGVSQRPTSAPSANEELDADLQKLTHDYVPALKEVPAGLQRLAEEDRLDVSKTEAQRKDVPNQQSTSAMQPVPQEISESHPLENVDSRSPILGEMGASNSITPTYQGAEVFLEKTKEELRLDISPSDHTAGTEGPKLQESPDSGHSQSEETLESDVTESMEEEEEAEVETKVQQKERKKSTSKGSKSSLVRQECLEHDQQIVALISMVGHIQVRLKQQRQQSIGRSLNALDDIIRQVEALDLELVDLEPEVKREVEAAARLLEPCPEEVPPQLLKALEKDQRSLARGYAAAREAAQNALQGLRAHRDSQKETVSTELQSLGQRVEDLLSWLKETESATETQVDRVTGTDVQAQGESVRDGTSAQLTQKLQLCKELQSSLSARSGDVASVGLDVQVFISEQAQDLAPEQSRQLLGRLQQLQRAFHEAAGRTQARADGLAAQREREEERERREREKEQKEKEREKDRQIAREREVTKQQKAECSQKLEGLAMWLAGAASTLANQKAGAASGDVGALQQKQRELKEVQRDLQTRGDGVSEAVRGVEEFLAEKGDSLSAEERASLQRALSQVREQYSSLTDTTQTSLAQLDTDISATVQQNTQRAKAVEELQETQGKIDTLLRDLSSLQQPGKTPTTVMQTDSASSTQPGGAVHSHCDALQAQLQQLQAQQAELMQVSQSAQSLLEQPDSSVPAQEKQRLRAALSQLRSQHQERLQGCQDRLRRADALRDELAKFLQEHGHLGAWLEQSEQELRSLGEGETDARGLRGRLEEHKKLAEDVICHKADLRFVSISGQKVLDWVQAARGREGGVDPALEETQQLVSDKLQDATQRYTALHSKSSDLGTHLTGLLDRYQQYQDEAGSLESWLTAQEQNQNVVGPSGEQTDPQTLQNTLRAVQLVQDELAERSVQLERVRRAERELAHTHEPPTLRASDISSTADALSGRFGAFSASVSARAEQLQTAVAQSLSVQEGLQTLLSWLNGLVLTPGPVPPTAQAVQDALTQNQKLRQELLSRQGSVDTMRDSVSKLLQTADATTSSGLQRALQDLSQRYTEAQAKQSEREAELRSLLPRLESYERLSADLRSFTQSRQRALSLGGQPDCSVEDYRQTIEEVKSELNQEADQLKSLCDLGTDLSQSRVLTNTQSLVDTVREVSDEFARLQSSVNERFNAVQSCGEQLAQFRSLSGALLRWLQATQEQLPSEEPSLNTEALQRRVQQLQELLSDWEAQGGRVQELNQTGSELEAQIISITAPSSKTGVPQLNGAGSPSSINGIHTCKDLTEIQVALGDVNGGYERLGGELRDRRGRQTSSLELRQRARQDADALTCWLGDREHTLALGQTASPSKPEVVRAQAQQNKALLSELAEHSGKVEELKSSLQQLIAENPDSPEAEKWKEQLRDIDSRWEKANQMAAQRQTELETCADRLGSFAAAASQLGPWLREKELMMSVLGPLSIDPNMLNTQKQQVQFMLREFETRRPQFDQLTQAAEGILSPTGEQAPGEAQDQEEVRGELEAVSQQWGDLTGRLSQRSDQIERAQGTSEQYQALLRELGLSLSALGERLDGQASLSAQPEALRRRLQETGEIRAELEQRRGELGRAEELCHELSAIVVEPYLRDELRKRLESVSGPLRSLEERAEDGMSQLQAALSSTQQFQQMFEELRGWLDEHSGHQLAGGVCASLPCEPGPLKALLEQQEEFQRGLAQQRGSYDLLQAEGAGLREALSRAQLYQQHRAQLGPWVEACEGQEGRIQPSLEPAALEEALQEARRLGLDLERRRPLLEALNGAADQLLELCRAGEEEVRDEKAALNGRVDGLGERLHARTAQLEELAGRLREFEEGRQAVERRLEAARHQIEVQEALGPQACSNKSLERLRGQQEALLSLRPQVEYLRGLAGGLVQDAPSTPGGDQGGQRLEQQATDMEREFGDVSEKIEQCCSSLERRLQGVGEVQSSVRDVFSRLADLDDELDALSPVGRDADALASQADAVRGMLGRLAALRSELEGHGGDCTAMLRREGSSPDLLALRRETEALSRQAAKLAERGQGRLAQIGDAAERVREFYARVAELQGLLGRAEDGLNAQGAVGTEVELIKQQLQEFKARPVELEWGPHLRDWPFPRRRAQLHCGTIITSEVVPCSPTAAVTVRGGRGRTHQRCRPLACRKPHQESDPELPSQRGDLLRLNI</sequence>
<dbReference type="GO" id="GO:0005874">
    <property type="term" value="C:microtubule"/>
    <property type="evidence" value="ECO:0007669"/>
    <property type="project" value="UniProtKB-KW"/>
</dbReference>
<protein>
    <recommendedName>
        <fullName evidence="27">Microtubule-actin cross-linking factor 1-like</fullName>
    </recommendedName>
</protein>
<dbReference type="GO" id="GO:0042995">
    <property type="term" value="C:cell projection"/>
    <property type="evidence" value="ECO:0007669"/>
    <property type="project" value="UniProtKB-SubCell"/>
</dbReference>
<keyword evidence="7 22" id="KW-0812">Transmembrane</keyword>
<feature type="compositionally biased region" description="Basic and acidic residues" evidence="21">
    <location>
        <begin position="2166"/>
        <end position="2179"/>
    </location>
</feature>
<feature type="region of interest" description="Disordered" evidence="21">
    <location>
        <begin position="1984"/>
        <end position="2003"/>
    </location>
</feature>
<dbReference type="FunFam" id="1.20.58.60:FF:000488">
    <property type="entry name" value="Microtubule actin crosslinking factor 1a"/>
    <property type="match status" value="1"/>
</dbReference>
<dbReference type="FunFam" id="1.20.58.60:FF:000010">
    <property type="entry name" value="plectin isoform X2"/>
    <property type="match status" value="1"/>
</dbReference>
<evidence type="ECO:0000256" key="12">
    <source>
        <dbReference type="ARBA" id="ARBA00023136"/>
    </source>
</evidence>
<dbReference type="PANTHER" id="PTHR23169">
    <property type="entry name" value="ENVOPLAKIN"/>
    <property type="match status" value="1"/>
</dbReference>
<feature type="compositionally biased region" description="Polar residues" evidence="21">
    <location>
        <begin position="4093"/>
        <end position="4115"/>
    </location>
</feature>
<dbReference type="EMBL" id="JAFJMO010000009">
    <property type="protein sequence ID" value="KAJ8268213.1"/>
    <property type="molecule type" value="Genomic_DNA"/>
</dbReference>
<evidence type="ECO:0000256" key="13">
    <source>
        <dbReference type="ARBA" id="ARBA00023203"/>
    </source>
</evidence>
<keyword evidence="9" id="KW-0677">Repeat</keyword>
<evidence type="ECO:0000256" key="6">
    <source>
        <dbReference type="ARBA" id="ARBA00022553"/>
    </source>
</evidence>
<feature type="compositionally biased region" description="Polar residues" evidence="21">
    <location>
        <begin position="3060"/>
        <end position="3071"/>
    </location>
</feature>
<keyword evidence="10 22" id="KW-1133">Transmembrane helix</keyword>
<reference evidence="25" key="1">
    <citation type="journal article" date="2023" name="Science">
        <title>Genome structures resolve the early diversification of teleost fishes.</title>
        <authorList>
            <person name="Parey E."/>
            <person name="Louis A."/>
            <person name="Montfort J."/>
            <person name="Bouchez O."/>
            <person name="Roques C."/>
            <person name="Iampietro C."/>
            <person name="Lluch J."/>
            <person name="Castinel A."/>
            <person name="Donnadieu C."/>
            <person name="Desvignes T."/>
            <person name="Floi Bucao C."/>
            <person name="Jouanno E."/>
            <person name="Wen M."/>
            <person name="Mejri S."/>
            <person name="Dirks R."/>
            <person name="Jansen H."/>
            <person name="Henkel C."/>
            <person name="Chen W.J."/>
            <person name="Zahm M."/>
            <person name="Cabau C."/>
            <person name="Klopp C."/>
            <person name="Thompson A.W."/>
            <person name="Robinson-Rechavi M."/>
            <person name="Braasch I."/>
            <person name="Lecointre G."/>
            <person name="Bobe J."/>
            <person name="Postlethwait J.H."/>
            <person name="Berthelot C."/>
            <person name="Roest Crollius H."/>
            <person name="Guiguen Y."/>
        </authorList>
    </citation>
    <scope>NUCLEOTIDE SEQUENCE</scope>
    <source>
        <strain evidence="25">Concon-B</strain>
    </source>
</reference>
<keyword evidence="13" id="KW-0009">Actin-binding</keyword>
<feature type="compositionally biased region" description="Basic and acidic residues" evidence="21">
    <location>
        <begin position="3352"/>
        <end position="3396"/>
    </location>
</feature>
<evidence type="ECO:0000256" key="8">
    <source>
        <dbReference type="ARBA" id="ARBA00022701"/>
    </source>
</evidence>
<dbReference type="InterPro" id="IPR002017">
    <property type="entry name" value="Spectrin_repeat"/>
</dbReference>
<feature type="transmembrane region" description="Helical" evidence="22">
    <location>
        <begin position="12"/>
        <end position="29"/>
    </location>
</feature>
<dbReference type="InterPro" id="IPR036872">
    <property type="entry name" value="CH_dom_sf"/>
</dbReference>
<dbReference type="Pfam" id="PF21019">
    <property type="entry name" value="Spectrin_3"/>
    <property type="match status" value="1"/>
</dbReference>
<feature type="compositionally biased region" description="Basic and acidic residues" evidence="21">
    <location>
        <begin position="2968"/>
        <end position="2978"/>
    </location>
</feature>
<feature type="compositionally biased region" description="Basic and acidic residues" evidence="21">
    <location>
        <begin position="3417"/>
        <end position="3427"/>
    </location>
</feature>
<feature type="compositionally biased region" description="Polar residues" evidence="21">
    <location>
        <begin position="2828"/>
        <end position="2847"/>
    </location>
</feature>
<evidence type="ECO:0000256" key="9">
    <source>
        <dbReference type="ARBA" id="ARBA00022737"/>
    </source>
</evidence>
<dbReference type="SMART" id="SM00033">
    <property type="entry name" value="CH"/>
    <property type="match status" value="2"/>
</dbReference>
<keyword evidence="15" id="KW-0539">Nucleus</keyword>
<dbReference type="GO" id="GO:0005198">
    <property type="term" value="F:structural molecule activity"/>
    <property type="evidence" value="ECO:0007669"/>
    <property type="project" value="TreeGrafter"/>
</dbReference>
<feature type="region of interest" description="Disordered" evidence="21">
    <location>
        <begin position="3060"/>
        <end position="3173"/>
    </location>
</feature>
<evidence type="ECO:0000256" key="2">
    <source>
        <dbReference type="ARBA" id="ARBA00004316"/>
    </source>
</evidence>
<dbReference type="SUPFAM" id="SSF47576">
    <property type="entry name" value="Calponin-homology domain, CH-domain"/>
    <property type="match status" value="1"/>
</dbReference>
<feature type="compositionally biased region" description="Acidic residues" evidence="21">
    <location>
        <begin position="3620"/>
        <end position="3637"/>
    </location>
</feature>
<evidence type="ECO:0000256" key="16">
    <source>
        <dbReference type="ARBA" id="ARBA00023273"/>
    </source>
</evidence>
<feature type="compositionally biased region" description="Basic and acidic residues" evidence="21">
    <location>
        <begin position="2288"/>
        <end position="2318"/>
    </location>
</feature>
<evidence type="ECO:0000256" key="19">
    <source>
        <dbReference type="PROSITE-ProRule" id="PRU00192"/>
    </source>
</evidence>
<dbReference type="InterPro" id="IPR001589">
    <property type="entry name" value="Actinin_actin-bd_CS"/>
</dbReference>
<evidence type="ECO:0000259" key="24">
    <source>
        <dbReference type="PROSITE" id="PS50021"/>
    </source>
</evidence>
<keyword evidence="16" id="KW-0966">Cell projection</keyword>
<evidence type="ECO:0000256" key="18">
    <source>
        <dbReference type="ARBA" id="ARBA00060498"/>
    </source>
</evidence>
<dbReference type="InterPro" id="IPR043197">
    <property type="entry name" value="Plakin"/>
</dbReference>
<feature type="coiled-coil region" evidence="20">
    <location>
        <begin position="1371"/>
        <end position="1398"/>
    </location>
</feature>
<comment type="caution">
    <text evidence="25">The sequence shown here is derived from an EMBL/GenBank/DDBJ whole genome shotgun (WGS) entry which is preliminary data.</text>
</comment>
<dbReference type="GO" id="GO:0005737">
    <property type="term" value="C:cytoplasm"/>
    <property type="evidence" value="ECO:0007669"/>
    <property type="project" value="UniProtKB-ARBA"/>
</dbReference>
<dbReference type="GO" id="GO:1990254">
    <property type="term" value="F:keratin filament binding"/>
    <property type="evidence" value="ECO:0007669"/>
    <property type="project" value="TreeGrafter"/>
</dbReference>
<feature type="coiled-coil region" evidence="20">
    <location>
        <begin position="5292"/>
        <end position="5326"/>
    </location>
</feature>
<dbReference type="InterPro" id="IPR041573">
    <property type="entry name" value="Desmoplakin_Spectrin-like"/>
</dbReference>
<evidence type="ECO:0000256" key="5">
    <source>
        <dbReference type="ARBA" id="ARBA00022490"/>
    </source>
</evidence>
<feature type="region of interest" description="Disordered" evidence="21">
    <location>
        <begin position="3017"/>
        <end position="3042"/>
    </location>
</feature>
<dbReference type="PROSITE" id="PS50021">
    <property type="entry name" value="CH"/>
    <property type="match status" value="2"/>
</dbReference>
<evidence type="ECO:0000256" key="15">
    <source>
        <dbReference type="ARBA" id="ARBA00023242"/>
    </source>
</evidence>
<dbReference type="FunFam" id="1.20.58.60:FF:000141">
    <property type="entry name" value="Microtubule-actin cross-linking factor 1"/>
    <property type="match status" value="1"/>
</dbReference>
<dbReference type="SMART" id="SM00150">
    <property type="entry name" value="SPEC"/>
    <property type="match status" value="18"/>
</dbReference>
<dbReference type="GO" id="GO:0031965">
    <property type="term" value="C:nuclear membrane"/>
    <property type="evidence" value="ECO:0007669"/>
    <property type="project" value="UniProtKB-SubCell"/>
</dbReference>
<keyword evidence="12 22" id="KW-0472">Membrane</keyword>
<dbReference type="GO" id="GO:0030054">
    <property type="term" value="C:cell junction"/>
    <property type="evidence" value="ECO:0007669"/>
    <property type="project" value="TreeGrafter"/>
</dbReference>
<feature type="coiled-coil region" evidence="20">
    <location>
        <begin position="1016"/>
        <end position="1043"/>
    </location>
</feature>
<feature type="compositionally biased region" description="Polar residues" evidence="21">
    <location>
        <begin position="3293"/>
        <end position="3304"/>
    </location>
</feature>
<dbReference type="CDD" id="cd00176">
    <property type="entry name" value="SPEC"/>
    <property type="match status" value="5"/>
</dbReference>
<dbReference type="GO" id="GO:0042060">
    <property type="term" value="P:wound healing"/>
    <property type="evidence" value="ECO:0007669"/>
    <property type="project" value="TreeGrafter"/>
</dbReference>
<feature type="coiled-coil region" evidence="20">
    <location>
        <begin position="4823"/>
        <end position="4850"/>
    </location>
</feature>
<evidence type="ECO:0000256" key="14">
    <source>
        <dbReference type="ARBA" id="ARBA00023212"/>
    </source>
</evidence>
<feature type="region of interest" description="Disordered" evidence="21">
    <location>
        <begin position="3352"/>
        <end position="3445"/>
    </location>
</feature>
<dbReference type="InterPro" id="IPR035915">
    <property type="entry name" value="Plakin_repeat_sf"/>
</dbReference>
<feature type="region of interest" description="Disordered" evidence="21">
    <location>
        <begin position="3510"/>
        <end position="3660"/>
    </location>
</feature>
<feature type="compositionally biased region" description="Basic and acidic residues" evidence="21">
    <location>
        <begin position="3512"/>
        <end position="3530"/>
    </location>
</feature>
<evidence type="ECO:0000256" key="20">
    <source>
        <dbReference type="SAM" id="Coils"/>
    </source>
</evidence>
<dbReference type="PANTHER" id="PTHR23169:SF25">
    <property type="entry name" value="MICROTUBULE-ACTIN CROSS-LINKING FACTOR 1, ISOFORMS 1_2_3_4_5"/>
    <property type="match status" value="1"/>
</dbReference>
<dbReference type="Pfam" id="PF17902">
    <property type="entry name" value="SH3_10"/>
    <property type="match status" value="1"/>
</dbReference>
<feature type="region of interest" description="Disordered" evidence="21">
    <location>
        <begin position="2166"/>
        <end position="2185"/>
    </location>
</feature>
<feature type="coiled-coil region" evidence="20">
    <location>
        <begin position="4504"/>
        <end position="4531"/>
    </location>
</feature>
<evidence type="ECO:0000256" key="7">
    <source>
        <dbReference type="ARBA" id="ARBA00022692"/>
    </source>
</evidence>
<organism evidence="25 26">
    <name type="scientific">Conger conger</name>
    <name type="common">Conger eel</name>
    <name type="synonym">Muraena conger</name>
    <dbReference type="NCBI Taxonomy" id="82655"/>
    <lineage>
        <taxon>Eukaryota</taxon>
        <taxon>Metazoa</taxon>
        <taxon>Chordata</taxon>
        <taxon>Craniata</taxon>
        <taxon>Vertebrata</taxon>
        <taxon>Euteleostomi</taxon>
        <taxon>Actinopterygii</taxon>
        <taxon>Neopterygii</taxon>
        <taxon>Teleostei</taxon>
        <taxon>Anguilliformes</taxon>
        <taxon>Congridae</taxon>
        <taxon>Conger</taxon>
    </lineage>
</organism>
<dbReference type="InterPro" id="IPR001715">
    <property type="entry name" value="CH_dom"/>
</dbReference>
<dbReference type="InterPro" id="IPR001101">
    <property type="entry name" value="Plectin_repeat"/>
</dbReference>
<dbReference type="GO" id="GO:0003779">
    <property type="term" value="F:actin binding"/>
    <property type="evidence" value="ECO:0007669"/>
    <property type="project" value="UniProtKB-KW"/>
</dbReference>
<accession>A0A9Q1DEC9</accession>
<evidence type="ECO:0000256" key="3">
    <source>
        <dbReference type="ARBA" id="ARBA00004528"/>
    </source>
</evidence>
<keyword evidence="14" id="KW-0206">Cytoskeleton</keyword>
<feature type="coiled-coil region" evidence="20">
    <location>
        <begin position="4028"/>
        <end position="4090"/>
    </location>
</feature>
<dbReference type="PROSITE" id="PS50002">
    <property type="entry name" value="SH3"/>
    <property type="match status" value="1"/>
</dbReference>
<name>A0A9Q1DEC9_CONCO</name>
<feature type="region of interest" description="Disordered" evidence="21">
    <location>
        <begin position="4093"/>
        <end position="4120"/>
    </location>
</feature>
<evidence type="ECO:0000256" key="22">
    <source>
        <dbReference type="SAM" id="Phobius"/>
    </source>
</evidence>
<evidence type="ECO:0000313" key="26">
    <source>
        <dbReference type="Proteomes" id="UP001152803"/>
    </source>
</evidence>
<feature type="compositionally biased region" description="Basic and acidic residues" evidence="21">
    <location>
        <begin position="3547"/>
        <end position="3556"/>
    </location>
</feature>
<feature type="region of interest" description="Disordered" evidence="21">
    <location>
        <begin position="2049"/>
        <end position="2078"/>
    </location>
</feature>
<dbReference type="InterPro" id="IPR001452">
    <property type="entry name" value="SH3_domain"/>
</dbReference>
<dbReference type="SMART" id="SM00250">
    <property type="entry name" value="PLEC"/>
    <property type="match status" value="19"/>
</dbReference>
<dbReference type="CDD" id="cd21188">
    <property type="entry name" value="CH_PLEC-like_rpt1"/>
    <property type="match status" value="1"/>
</dbReference>
<feature type="domain" description="Calponin-homology (CH)" evidence="24">
    <location>
        <begin position="157"/>
        <end position="261"/>
    </location>
</feature>
<dbReference type="GO" id="GO:0045110">
    <property type="term" value="P:intermediate filament bundle assembly"/>
    <property type="evidence" value="ECO:0007669"/>
    <property type="project" value="TreeGrafter"/>
</dbReference>
<feature type="coiled-coil region" evidence="20">
    <location>
        <begin position="692"/>
        <end position="719"/>
    </location>
</feature>
<dbReference type="Proteomes" id="UP001152803">
    <property type="component" value="Unassembled WGS sequence"/>
</dbReference>
<dbReference type="GO" id="GO:0045095">
    <property type="term" value="C:keratin filament"/>
    <property type="evidence" value="ECO:0007669"/>
    <property type="project" value="TreeGrafter"/>
</dbReference>
<proteinExistence type="predicted"/>
<dbReference type="SUPFAM" id="SSF75399">
    <property type="entry name" value="Plakin repeat"/>
    <property type="match status" value="6"/>
</dbReference>
<dbReference type="PROSITE" id="PS00020">
    <property type="entry name" value="ACTININ_2"/>
    <property type="match status" value="1"/>
</dbReference>
<feature type="region of interest" description="Disordered" evidence="21">
    <location>
        <begin position="2828"/>
        <end position="2852"/>
    </location>
</feature>
<dbReference type="Gene3D" id="2.30.30.40">
    <property type="entry name" value="SH3 Domains"/>
    <property type="match status" value="1"/>
</dbReference>
<feature type="compositionally biased region" description="Basic and acidic residues" evidence="21">
    <location>
        <begin position="3910"/>
        <end position="3949"/>
    </location>
</feature>
<dbReference type="Pfam" id="PF21097">
    <property type="entry name" value="SR_plectin_7"/>
    <property type="match status" value="1"/>
</dbReference>
<feature type="domain" description="Calponin-homology (CH)" evidence="24">
    <location>
        <begin position="41"/>
        <end position="144"/>
    </location>
</feature>
<keyword evidence="26" id="KW-1185">Reference proteome</keyword>
<evidence type="ECO:0000256" key="11">
    <source>
        <dbReference type="ARBA" id="ARBA00023054"/>
    </source>
</evidence>
<keyword evidence="6" id="KW-0597">Phosphoprotein</keyword>
<feature type="compositionally biased region" description="Basic and acidic residues" evidence="21">
    <location>
        <begin position="3095"/>
        <end position="3126"/>
    </location>
</feature>
<dbReference type="Pfam" id="PF18373">
    <property type="entry name" value="Spectrin_2"/>
    <property type="match status" value="1"/>
</dbReference>
<dbReference type="Gene3D" id="1.20.58.1060">
    <property type="match status" value="1"/>
</dbReference>
<evidence type="ECO:0008006" key="27">
    <source>
        <dbReference type="Google" id="ProtNLM"/>
    </source>
</evidence>
<keyword evidence="11 20" id="KW-0175">Coiled coil</keyword>
<evidence type="ECO:0000256" key="21">
    <source>
        <dbReference type="SAM" id="MobiDB-lite"/>
    </source>
</evidence>
<dbReference type="Pfam" id="PF00681">
    <property type="entry name" value="Plectin"/>
    <property type="match status" value="8"/>
</dbReference>
<evidence type="ECO:0000256" key="4">
    <source>
        <dbReference type="ARBA" id="ARBA00022443"/>
    </source>
</evidence>